<name>A0A9P4PNW2_9PLEO</name>
<comment type="caution">
    <text evidence="2">The sequence shown here is derived from an EMBL/GenBank/DDBJ whole genome shotgun (WGS) entry which is preliminary data.</text>
</comment>
<dbReference type="AlphaFoldDB" id="A0A9P4PNW2"/>
<evidence type="ECO:0000313" key="3">
    <source>
        <dbReference type="Proteomes" id="UP000799764"/>
    </source>
</evidence>
<evidence type="ECO:0000313" key="2">
    <source>
        <dbReference type="EMBL" id="KAF2447525.1"/>
    </source>
</evidence>
<reference evidence="2" key="1">
    <citation type="journal article" date="2020" name="Stud. Mycol.">
        <title>101 Dothideomycetes genomes: a test case for predicting lifestyles and emergence of pathogens.</title>
        <authorList>
            <person name="Haridas S."/>
            <person name="Albert R."/>
            <person name="Binder M."/>
            <person name="Bloem J."/>
            <person name="Labutti K."/>
            <person name="Salamov A."/>
            <person name="Andreopoulos B."/>
            <person name="Baker S."/>
            <person name="Barry K."/>
            <person name="Bills G."/>
            <person name="Bluhm B."/>
            <person name="Cannon C."/>
            <person name="Castanera R."/>
            <person name="Culley D."/>
            <person name="Daum C."/>
            <person name="Ezra D."/>
            <person name="Gonzalez J."/>
            <person name="Henrissat B."/>
            <person name="Kuo A."/>
            <person name="Liang C."/>
            <person name="Lipzen A."/>
            <person name="Lutzoni F."/>
            <person name="Magnuson J."/>
            <person name="Mondo S."/>
            <person name="Nolan M."/>
            <person name="Ohm R."/>
            <person name="Pangilinan J."/>
            <person name="Park H.-J."/>
            <person name="Ramirez L."/>
            <person name="Alfaro M."/>
            <person name="Sun H."/>
            <person name="Tritt A."/>
            <person name="Yoshinaga Y."/>
            <person name="Zwiers L.-H."/>
            <person name="Turgeon B."/>
            <person name="Goodwin S."/>
            <person name="Spatafora J."/>
            <person name="Crous P."/>
            <person name="Grigoriev I."/>
        </authorList>
    </citation>
    <scope>NUCLEOTIDE SEQUENCE</scope>
    <source>
        <strain evidence="2">CBS 690.94</strain>
    </source>
</reference>
<gene>
    <name evidence="2" type="ORF">P171DRAFT_482261</name>
</gene>
<evidence type="ECO:0000256" key="1">
    <source>
        <dbReference type="SAM" id="MobiDB-lite"/>
    </source>
</evidence>
<keyword evidence="3" id="KW-1185">Reference proteome</keyword>
<sequence>MLAGPRTPTHVKTARHIDSSAVVRPAPPGTLGCVARPAVPAETTRHATARAAAVPSHSPTPPTQTARSRARPRRAETPEKRRRRDMLAPSLPQPPAMLYIMPVPESHAPPPES</sequence>
<protein>
    <submittedName>
        <fullName evidence="2">Uncharacterized protein</fullName>
    </submittedName>
</protein>
<organism evidence="2 3">
    <name type="scientific">Karstenula rhodostoma CBS 690.94</name>
    <dbReference type="NCBI Taxonomy" id="1392251"/>
    <lineage>
        <taxon>Eukaryota</taxon>
        <taxon>Fungi</taxon>
        <taxon>Dikarya</taxon>
        <taxon>Ascomycota</taxon>
        <taxon>Pezizomycotina</taxon>
        <taxon>Dothideomycetes</taxon>
        <taxon>Pleosporomycetidae</taxon>
        <taxon>Pleosporales</taxon>
        <taxon>Massarineae</taxon>
        <taxon>Didymosphaeriaceae</taxon>
        <taxon>Karstenula</taxon>
    </lineage>
</organism>
<dbReference type="EMBL" id="MU001496">
    <property type="protein sequence ID" value="KAF2447525.1"/>
    <property type="molecule type" value="Genomic_DNA"/>
</dbReference>
<accession>A0A9P4PNW2</accession>
<proteinExistence type="predicted"/>
<feature type="region of interest" description="Disordered" evidence="1">
    <location>
        <begin position="1"/>
        <end position="113"/>
    </location>
</feature>
<dbReference type="Proteomes" id="UP000799764">
    <property type="component" value="Unassembled WGS sequence"/>
</dbReference>